<organism evidence="11 12">
    <name type="scientific">Sedimentitalea nanhaiensis</name>
    <dbReference type="NCBI Taxonomy" id="999627"/>
    <lineage>
        <taxon>Bacteria</taxon>
        <taxon>Pseudomonadati</taxon>
        <taxon>Pseudomonadota</taxon>
        <taxon>Alphaproteobacteria</taxon>
        <taxon>Rhodobacterales</taxon>
        <taxon>Paracoccaceae</taxon>
        <taxon>Sedimentitalea</taxon>
    </lineage>
</organism>
<dbReference type="Proteomes" id="UP000182466">
    <property type="component" value="Unassembled WGS sequence"/>
</dbReference>
<comment type="similarity">
    <text evidence="8 9">Belongs to the TRAP transporter small permease family.</text>
</comment>
<evidence type="ECO:0000313" key="12">
    <source>
        <dbReference type="Proteomes" id="UP000182466"/>
    </source>
</evidence>
<dbReference type="Pfam" id="PF04290">
    <property type="entry name" value="DctQ"/>
    <property type="match status" value="1"/>
</dbReference>
<evidence type="ECO:0000256" key="4">
    <source>
        <dbReference type="ARBA" id="ARBA00022519"/>
    </source>
</evidence>
<gene>
    <name evidence="11" type="ORF">SAMN05216236_11738</name>
</gene>
<evidence type="ECO:0000256" key="6">
    <source>
        <dbReference type="ARBA" id="ARBA00022989"/>
    </source>
</evidence>
<evidence type="ECO:0000256" key="7">
    <source>
        <dbReference type="ARBA" id="ARBA00023136"/>
    </source>
</evidence>
<feature type="transmembrane region" description="Helical" evidence="9">
    <location>
        <begin position="28"/>
        <end position="49"/>
    </location>
</feature>
<dbReference type="PANTHER" id="PTHR35011">
    <property type="entry name" value="2,3-DIKETO-L-GULONATE TRAP TRANSPORTER SMALL PERMEASE PROTEIN YIAM"/>
    <property type="match status" value="1"/>
</dbReference>
<comment type="function">
    <text evidence="9">Part of the tripartite ATP-independent periplasmic (TRAP) transport system.</text>
</comment>
<proteinExistence type="inferred from homology"/>
<evidence type="ECO:0000256" key="3">
    <source>
        <dbReference type="ARBA" id="ARBA00022475"/>
    </source>
</evidence>
<dbReference type="GO" id="GO:0005886">
    <property type="term" value="C:plasma membrane"/>
    <property type="evidence" value="ECO:0007669"/>
    <property type="project" value="UniProtKB-SubCell"/>
</dbReference>
<evidence type="ECO:0000256" key="1">
    <source>
        <dbReference type="ARBA" id="ARBA00004429"/>
    </source>
</evidence>
<evidence type="ECO:0000256" key="8">
    <source>
        <dbReference type="ARBA" id="ARBA00038436"/>
    </source>
</evidence>
<dbReference type="InterPro" id="IPR055348">
    <property type="entry name" value="DctQ"/>
</dbReference>
<dbReference type="InterPro" id="IPR007387">
    <property type="entry name" value="TRAP_DctQ"/>
</dbReference>
<evidence type="ECO:0000256" key="5">
    <source>
        <dbReference type="ARBA" id="ARBA00022692"/>
    </source>
</evidence>
<comment type="subcellular location">
    <subcellularLocation>
        <location evidence="1 9">Cell inner membrane</location>
        <topology evidence="1 9">Multi-pass membrane protein</topology>
    </subcellularLocation>
</comment>
<keyword evidence="7 9" id="KW-0472">Membrane</keyword>
<dbReference type="eggNOG" id="COG3090">
    <property type="taxonomic scope" value="Bacteria"/>
</dbReference>
<keyword evidence="2 9" id="KW-0813">Transport</keyword>
<keyword evidence="3" id="KW-1003">Cell membrane</keyword>
<reference evidence="11 12" key="1">
    <citation type="submission" date="2016-10" db="EMBL/GenBank/DDBJ databases">
        <authorList>
            <person name="de Groot N.N."/>
        </authorList>
    </citation>
    <scope>NUCLEOTIDE SEQUENCE [LARGE SCALE GENOMIC DNA]</scope>
    <source>
        <strain evidence="11 12">CGMCC 1.10959</strain>
    </source>
</reference>
<dbReference type="PANTHER" id="PTHR35011:SF10">
    <property type="entry name" value="TRAP TRANSPORTER SMALL PERMEASE PROTEIN"/>
    <property type="match status" value="1"/>
</dbReference>
<dbReference type="STRING" id="999627.SAMN05216236_11738"/>
<feature type="transmembrane region" description="Helical" evidence="9">
    <location>
        <begin position="55"/>
        <end position="76"/>
    </location>
</feature>
<dbReference type="RefSeq" id="WP_081710470.1">
    <property type="nucleotide sequence ID" value="NZ_FPAW01000017.1"/>
</dbReference>
<protein>
    <recommendedName>
        <fullName evidence="9">TRAP transporter small permease protein</fullName>
    </recommendedName>
</protein>
<keyword evidence="4 9" id="KW-0997">Cell inner membrane</keyword>
<evidence type="ECO:0000256" key="2">
    <source>
        <dbReference type="ARBA" id="ARBA00022448"/>
    </source>
</evidence>
<dbReference type="GO" id="GO:0022857">
    <property type="term" value="F:transmembrane transporter activity"/>
    <property type="evidence" value="ECO:0007669"/>
    <property type="project" value="UniProtKB-UniRule"/>
</dbReference>
<keyword evidence="6 9" id="KW-1133">Transmembrane helix</keyword>
<keyword evidence="5 9" id="KW-0812">Transmembrane</keyword>
<dbReference type="EMBL" id="FPAW01000017">
    <property type="protein sequence ID" value="SFT99613.1"/>
    <property type="molecule type" value="Genomic_DNA"/>
</dbReference>
<sequence length="183" mass="19437">MERLRHRFPVQPPKNGGLDIGLLLDRTLGIGAAVVLLVLAFVTCIDVAGRYVLDAPLAGAFEMTELLLAALVFMALPLTTEKNEHVEVDLLNMALSGPAQRWLAAFAGLFSAALLATLAWRLFSHAYKSALDGAVTNALEIPLAPFGYLAGASCLLSAFIAFLRGLQPPIEPGDNPDTLESAP</sequence>
<comment type="subunit">
    <text evidence="9">The complex comprises the extracytoplasmic solute receptor protein and the two transmembrane proteins.</text>
</comment>
<dbReference type="GO" id="GO:0015740">
    <property type="term" value="P:C4-dicarboxylate transport"/>
    <property type="evidence" value="ECO:0007669"/>
    <property type="project" value="TreeGrafter"/>
</dbReference>
<evidence type="ECO:0000313" key="11">
    <source>
        <dbReference type="EMBL" id="SFT99613.1"/>
    </source>
</evidence>
<feature type="transmembrane region" description="Helical" evidence="9">
    <location>
        <begin position="143"/>
        <end position="163"/>
    </location>
</feature>
<evidence type="ECO:0000256" key="9">
    <source>
        <dbReference type="RuleBase" id="RU369079"/>
    </source>
</evidence>
<name>A0A1I7CJN1_9RHOB</name>
<feature type="domain" description="Tripartite ATP-independent periplasmic transporters DctQ component" evidence="10">
    <location>
        <begin position="40"/>
        <end position="162"/>
    </location>
</feature>
<keyword evidence="12" id="KW-1185">Reference proteome</keyword>
<accession>A0A1I7CJN1</accession>
<feature type="transmembrane region" description="Helical" evidence="9">
    <location>
        <begin position="102"/>
        <end position="123"/>
    </location>
</feature>
<evidence type="ECO:0000259" key="10">
    <source>
        <dbReference type="Pfam" id="PF04290"/>
    </source>
</evidence>
<dbReference type="AlphaFoldDB" id="A0A1I7CJN1"/>